<comment type="caution">
    <text evidence="9">The sequence shown here is derived from an EMBL/GenBank/DDBJ whole genome shotgun (WGS) entry which is preliminary data.</text>
</comment>
<sequence>MDLLDVAGHAYCCVSLTEYLQAAAGQYEELADLIHSLHYSLALSREIERCIEPNGEVADHASVKLKTLRKQLGSCENELHANADRYIRSHASHLTDTITTIRNDRLVVLVKNTDKNNISGFIHGESASGQTVYMEPDALLVLNNQRLSIISQIKDEIQRILFSLSQMVKHEAEAYQANLFTLSLLDSYNAKALWAKQYNATVTKIGDELIIEKARHPLIDSTKVVANTYRIIPPCKTLLITGPNTGGKTVSLKTIGLFVLMSYCGMAISCEEATIPLFDQLFVDIGDNQSIVNSLSTFSAHLQKLAYICDHASENSLILLDELGGGTDPVEGECLAISVLDYLRQLQPMIVATTHYNGLKTYGKSHPDILLASVQFDVEKLQPTYRYIEGLTGQSNALDIAGKFGLRPEIVDYARELKMKGRTREDQLMEDLEKAIIANQQQREALAQQQESLAAVQADLDKQVDYYQNQKETLLEQARSEADQYIADIKMAADELLSQMREVQTSGQLHQGIALQHEISQLAETDEEPAAPLTDLQVGDYVSINNTNQRGTIESLDKKKAIVNVNGMKIHTKRTDLRASKETLKKAEKISHRVSKPTALSYELNLIGMHIDEALPVLDKYLDDCILMNAPYIRIIHGFGTGALRKAIWSHLQNNRYVDEMRLGMGQEGGSGATIITLKRKK</sequence>
<keyword evidence="4" id="KW-0067">ATP-binding</keyword>
<keyword evidence="1" id="KW-0699">rRNA-binding</keyword>
<evidence type="ECO:0000256" key="4">
    <source>
        <dbReference type="ARBA" id="ARBA00022840"/>
    </source>
</evidence>
<dbReference type="InterPro" id="IPR027417">
    <property type="entry name" value="P-loop_NTPase"/>
</dbReference>
<proteinExistence type="predicted"/>
<evidence type="ECO:0000256" key="2">
    <source>
        <dbReference type="ARBA" id="ARBA00022741"/>
    </source>
</evidence>
<dbReference type="GO" id="GO:0030983">
    <property type="term" value="F:mismatched DNA binding"/>
    <property type="evidence" value="ECO:0007669"/>
    <property type="project" value="InterPro"/>
</dbReference>
<organism evidence="9">
    <name type="scientific">bioreactor metagenome</name>
    <dbReference type="NCBI Taxonomy" id="1076179"/>
    <lineage>
        <taxon>unclassified sequences</taxon>
        <taxon>metagenomes</taxon>
        <taxon>ecological metagenomes</taxon>
    </lineage>
</organism>
<dbReference type="SMART" id="SM00463">
    <property type="entry name" value="SMR"/>
    <property type="match status" value="1"/>
</dbReference>
<dbReference type="GO" id="GO:0019843">
    <property type="term" value="F:rRNA binding"/>
    <property type="evidence" value="ECO:0007669"/>
    <property type="project" value="UniProtKB-KW"/>
</dbReference>
<dbReference type="InterPro" id="IPR000432">
    <property type="entry name" value="DNA_mismatch_repair_MutS_C"/>
</dbReference>
<dbReference type="Gene3D" id="3.40.50.300">
    <property type="entry name" value="P-loop containing nucleotide triphosphate hydrolases"/>
    <property type="match status" value="1"/>
</dbReference>
<dbReference type="FunFam" id="3.40.50.300:FF:000830">
    <property type="entry name" value="Endonuclease MutS2"/>
    <property type="match status" value="1"/>
</dbReference>
<dbReference type="Pfam" id="PF01713">
    <property type="entry name" value="Smr"/>
    <property type="match status" value="1"/>
</dbReference>
<keyword evidence="7" id="KW-0175">Coiled coil</keyword>
<dbReference type="InterPro" id="IPR036187">
    <property type="entry name" value="DNA_mismatch_repair_MutS_sf"/>
</dbReference>
<evidence type="ECO:0000256" key="5">
    <source>
        <dbReference type="ARBA" id="ARBA00022884"/>
    </source>
</evidence>
<reference evidence="9" key="1">
    <citation type="submission" date="2019-08" db="EMBL/GenBank/DDBJ databases">
        <authorList>
            <person name="Kucharzyk K."/>
            <person name="Murdoch R.W."/>
            <person name="Higgins S."/>
            <person name="Loffler F."/>
        </authorList>
    </citation>
    <scope>NUCLEOTIDE SEQUENCE</scope>
</reference>
<evidence type="ECO:0000256" key="7">
    <source>
        <dbReference type="SAM" id="Coils"/>
    </source>
</evidence>
<keyword evidence="2" id="KW-0547">Nucleotide-binding</keyword>
<feature type="coiled-coil region" evidence="7">
    <location>
        <begin position="429"/>
        <end position="495"/>
    </location>
</feature>
<dbReference type="Gene3D" id="3.30.1370.110">
    <property type="match status" value="1"/>
</dbReference>
<dbReference type="GO" id="GO:0006298">
    <property type="term" value="P:mismatch repair"/>
    <property type="evidence" value="ECO:0007669"/>
    <property type="project" value="InterPro"/>
</dbReference>
<dbReference type="Pfam" id="PF00488">
    <property type="entry name" value="MutS_V"/>
    <property type="match status" value="1"/>
</dbReference>
<keyword evidence="9" id="KW-0255">Endonuclease</keyword>
<protein>
    <submittedName>
        <fullName evidence="9">Endonuclease MutS2</fullName>
        <ecNumber evidence="9">3.1.-.-</ecNumber>
    </submittedName>
</protein>
<name>A0A645AGF4_9ZZZZ</name>
<evidence type="ECO:0000256" key="3">
    <source>
        <dbReference type="ARBA" id="ARBA00022801"/>
    </source>
</evidence>
<dbReference type="SMART" id="SM00534">
    <property type="entry name" value="MUTSac"/>
    <property type="match status" value="1"/>
</dbReference>
<dbReference type="InterPro" id="IPR045076">
    <property type="entry name" value="MutS"/>
</dbReference>
<evidence type="ECO:0000256" key="6">
    <source>
        <dbReference type="ARBA" id="ARBA00023125"/>
    </source>
</evidence>
<evidence type="ECO:0000259" key="8">
    <source>
        <dbReference type="PROSITE" id="PS50828"/>
    </source>
</evidence>
<dbReference type="SUPFAM" id="SSF160443">
    <property type="entry name" value="SMR domain-like"/>
    <property type="match status" value="1"/>
</dbReference>
<accession>A0A645AGF4</accession>
<keyword evidence="5" id="KW-0694">RNA-binding</keyword>
<dbReference type="SUPFAM" id="SSF52540">
    <property type="entry name" value="P-loop containing nucleoside triphosphate hydrolases"/>
    <property type="match status" value="1"/>
</dbReference>
<dbReference type="InterPro" id="IPR036063">
    <property type="entry name" value="Smr_dom_sf"/>
</dbReference>
<keyword evidence="3 9" id="KW-0378">Hydrolase</keyword>
<keyword evidence="6" id="KW-0238">DNA-binding</keyword>
<dbReference type="SUPFAM" id="SSF48334">
    <property type="entry name" value="DNA repair protein MutS, domain III"/>
    <property type="match status" value="1"/>
</dbReference>
<dbReference type="PIRSF" id="PIRSF005814">
    <property type="entry name" value="MutS_YshD"/>
    <property type="match status" value="1"/>
</dbReference>
<dbReference type="PROSITE" id="PS50828">
    <property type="entry name" value="SMR"/>
    <property type="match status" value="1"/>
</dbReference>
<dbReference type="InterPro" id="IPR005747">
    <property type="entry name" value="MutS2"/>
</dbReference>
<dbReference type="GO" id="GO:0004519">
    <property type="term" value="F:endonuclease activity"/>
    <property type="evidence" value="ECO:0007669"/>
    <property type="project" value="UniProtKB-KW"/>
</dbReference>
<dbReference type="InterPro" id="IPR046893">
    <property type="entry name" value="MSSS"/>
</dbReference>
<dbReference type="GO" id="GO:0005524">
    <property type="term" value="F:ATP binding"/>
    <property type="evidence" value="ECO:0007669"/>
    <property type="project" value="UniProtKB-KW"/>
</dbReference>
<gene>
    <name evidence="9" type="primary">mutS2_32</name>
    <name evidence="9" type="ORF">SDC9_99051</name>
</gene>
<dbReference type="GO" id="GO:0140664">
    <property type="term" value="F:ATP-dependent DNA damage sensor activity"/>
    <property type="evidence" value="ECO:0007669"/>
    <property type="project" value="InterPro"/>
</dbReference>
<dbReference type="NCBIfam" id="TIGR01069">
    <property type="entry name" value="mutS2"/>
    <property type="match status" value="1"/>
</dbReference>
<evidence type="ECO:0000313" key="9">
    <source>
        <dbReference type="EMBL" id="MPM52292.1"/>
    </source>
</evidence>
<feature type="domain" description="Smr" evidence="8">
    <location>
        <begin position="604"/>
        <end position="679"/>
    </location>
</feature>
<dbReference type="GO" id="GO:0045910">
    <property type="term" value="P:negative regulation of DNA recombination"/>
    <property type="evidence" value="ECO:0007669"/>
    <property type="project" value="InterPro"/>
</dbReference>
<dbReference type="PANTHER" id="PTHR48466:SF2">
    <property type="entry name" value="OS10G0509000 PROTEIN"/>
    <property type="match status" value="1"/>
</dbReference>
<dbReference type="AlphaFoldDB" id="A0A645AGF4"/>
<evidence type="ECO:0000256" key="1">
    <source>
        <dbReference type="ARBA" id="ARBA00022730"/>
    </source>
</evidence>
<dbReference type="EC" id="3.1.-.-" evidence="9"/>
<dbReference type="PANTHER" id="PTHR48466">
    <property type="entry name" value="OS10G0509000 PROTEIN-RELATED"/>
    <property type="match status" value="1"/>
</dbReference>
<dbReference type="EMBL" id="VSSQ01013796">
    <property type="protein sequence ID" value="MPM52292.1"/>
    <property type="molecule type" value="Genomic_DNA"/>
</dbReference>
<dbReference type="Pfam" id="PF20297">
    <property type="entry name" value="MSSS"/>
    <property type="match status" value="1"/>
</dbReference>
<dbReference type="GO" id="GO:0016887">
    <property type="term" value="F:ATP hydrolysis activity"/>
    <property type="evidence" value="ECO:0007669"/>
    <property type="project" value="InterPro"/>
</dbReference>
<dbReference type="InterPro" id="IPR002625">
    <property type="entry name" value="Smr_dom"/>
</dbReference>
<keyword evidence="9" id="KW-0540">Nuclease</keyword>